<keyword evidence="3" id="KW-1185">Reference proteome</keyword>
<evidence type="ECO:0000313" key="3">
    <source>
        <dbReference type="Proteomes" id="UP000247892"/>
    </source>
</evidence>
<dbReference type="OrthoDB" id="3756063at2"/>
<comment type="caution">
    <text evidence="2">The sequence shown here is derived from an EMBL/GenBank/DDBJ whole genome shotgun (WGS) entry which is preliminary data.</text>
</comment>
<reference evidence="2 3" key="1">
    <citation type="submission" date="2016-07" db="EMBL/GenBank/DDBJ databases">
        <title>Draft genome sequence of Prauserella sp. YIM 121212, isolated from alkaline soil.</title>
        <authorList>
            <person name="Ruckert C."/>
            <person name="Albersmeier A."/>
            <person name="Jiang C.-L."/>
            <person name="Jiang Y."/>
            <person name="Kalinowski J."/>
            <person name="Schneider O."/>
            <person name="Winkler A."/>
            <person name="Zotchev S.B."/>
        </authorList>
    </citation>
    <scope>NUCLEOTIDE SEQUENCE [LARGE SCALE GENOMIC DNA]</scope>
    <source>
        <strain evidence="2 3">YIM 121212</strain>
    </source>
</reference>
<dbReference type="InterPro" id="IPR010839">
    <property type="entry name" value="AtuA_N"/>
</dbReference>
<accession>A0A318LD41</accession>
<dbReference type="Proteomes" id="UP000247892">
    <property type="component" value="Unassembled WGS sequence"/>
</dbReference>
<feature type="domain" description="Acyclic terpene utilisation N-terminal" evidence="1">
    <location>
        <begin position="243"/>
        <end position="396"/>
    </location>
</feature>
<organism evidence="2 3">
    <name type="scientific">Prauserella flavalba</name>
    <dbReference type="NCBI Taxonomy" id="1477506"/>
    <lineage>
        <taxon>Bacteria</taxon>
        <taxon>Bacillati</taxon>
        <taxon>Actinomycetota</taxon>
        <taxon>Actinomycetes</taxon>
        <taxon>Pseudonocardiales</taxon>
        <taxon>Pseudonocardiaceae</taxon>
        <taxon>Prauserella</taxon>
    </lineage>
</organism>
<proteinExistence type="predicted"/>
<dbReference type="RefSeq" id="WP_110341620.1">
    <property type="nucleotide sequence ID" value="NZ_JBHVKT010000004.1"/>
</dbReference>
<dbReference type="Pfam" id="PF07287">
    <property type="entry name" value="AtuA"/>
    <property type="match status" value="1"/>
</dbReference>
<evidence type="ECO:0000259" key="1">
    <source>
        <dbReference type="Pfam" id="PF07287"/>
    </source>
</evidence>
<dbReference type="AlphaFoldDB" id="A0A318LD41"/>
<name>A0A318LD41_9PSEU</name>
<sequence>MTPANDTVRLLAASGQLGYGIPVPAFEAGVAERPDMIGADMGSIDPGPHYLGSGKVAAGESGIVHDLALVLGAARSAGVPALIGNAGTAGRDDQLAHVLDLADRVLADQGRTARVVTMRTQVDRELLRERLRAGRVRSLPHVPPLTEEVLDATEVVVGQVGPERWLDALEFEPDVVLSGRSLDTAIFSAYAMRHGIDRATATHAAKILECTSLAAARPGRDASLGVLRPGAFDFRSCGENRPCTPRSVAAHAFYEQSDPSRIVEPGGHVDLRDARYEQLPDDAVRVSGSTWVPADGYAVKIEGARRRGWRALSVAGVLDPCVFARRAEIDEEVRAAVRRVTSGAQLRIVWSGGTAAQDGVAYPASVLLDVVASTEDEAMSAAGAAKQYLLHASYEGLLNNGGNVAFPFSPEVVSVGPAYEFSVYHLLELNHVSEVGVLDTVTIGKGQST</sequence>
<dbReference type="EMBL" id="MASU01000013">
    <property type="protein sequence ID" value="PXY23904.1"/>
    <property type="molecule type" value="Genomic_DNA"/>
</dbReference>
<gene>
    <name evidence="2" type="ORF">BA062_26845</name>
</gene>
<protein>
    <recommendedName>
        <fullName evidence="1">Acyclic terpene utilisation N-terminal domain-containing protein</fullName>
    </recommendedName>
</protein>
<evidence type="ECO:0000313" key="2">
    <source>
        <dbReference type="EMBL" id="PXY23904.1"/>
    </source>
</evidence>